<dbReference type="RefSeq" id="WP_096893556.1">
    <property type="nucleotide sequence ID" value="NZ_BAOS01000010.1"/>
</dbReference>
<dbReference type="InterPro" id="IPR003423">
    <property type="entry name" value="OMP_efflux"/>
</dbReference>
<dbReference type="PROSITE" id="PS51257">
    <property type="entry name" value="PROKAR_LIPOPROTEIN"/>
    <property type="match status" value="1"/>
</dbReference>
<dbReference type="Gene3D" id="1.20.1600.10">
    <property type="entry name" value="Outer membrane efflux proteins (OEP)"/>
    <property type="match status" value="1"/>
</dbReference>
<dbReference type="InterPro" id="IPR010131">
    <property type="entry name" value="MdtP/NodT-like"/>
</dbReference>
<dbReference type="PANTHER" id="PTHR30203">
    <property type="entry name" value="OUTER MEMBRANE CATION EFFLUX PROTEIN"/>
    <property type="match status" value="1"/>
</dbReference>
<dbReference type="GO" id="GO:0015562">
    <property type="term" value="F:efflux transmembrane transporter activity"/>
    <property type="evidence" value="ECO:0007669"/>
    <property type="project" value="InterPro"/>
</dbReference>
<dbReference type="SUPFAM" id="SSF56954">
    <property type="entry name" value="Outer membrane efflux proteins (OEP)"/>
    <property type="match status" value="1"/>
</dbReference>
<keyword evidence="2" id="KW-0812">Transmembrane</keyword>
<dbReference type="Pfam" id="PF02321">
    <property type="entry name" value="OEP"/>
    <property type="match status" value="1"/>
</dbReference>
<feature type="transmembrane region" description="Helical" evidence="2">
    <location>
        <begin position="6"/>
        <end position="25"/>
    </location>
</feature>
<comment type="similarity">
    <text evidence="1">Belongs to the outer membrane factor (OMF) (TC 1.B.17) family.</text>
</comment>
<sequence>MCLKTLYYFFLFPVVLISVGCFAHLTHDRAYVSDSISRRTGHNLASDEKAEDVRLPDNISLIDGLTEDEAVAIALWNNAKFQSDLTDLGFSRADLIEAGMISNPVFSMFFPAGPKQMETTIFMPIESLWQRPCRVSAARLSAERVAENLVQNGLNLVRDVMLTYTNLIFSQERVNIAKKETVLNGEILTIAQARLRAGDISGLDESVFELEAARKERDLVNTIRDAELLDAKLRTLLGLEQEEKTIKLEPIQIDSEWDINLEQLITSAYAARPDLRAAEIAIEEAGKRLGWERSKIFNFTAIMDFNERGRSGSEFGPGAWFELPIFNRNNGKVSRSKAQLEKAAKQYVAVKQEIALKVREAYINYLSAQNALKILRSGLLSSSITAVEIAEKRYSVGEITYQDYLGFKRQLLDSRLREAESTAELRRASAQLRHSVGFKQKMLKTETVGAVSHTAPF</sequence>
<keyword evidence="2" id="KW-0472">Membrane</keyword>
<gene>
    <name evidence="3" type="ORF">SCALIN_C10_0028</name>
</gene>
<evidence type="ECO:0000256" key="1">
    <source>
        <dbReference type="ARBA" id="ARBA00007613"/>
    </source>
</evidence>
<proteinExistence type="inferred from homology"/>
<dbReference type="PANTHER" id="PTHR30203:SF24">
    <property type="entry name" value="BLR4935 PROTEIN"/>
    <property type="match status" value="1"/>
</dbReference>
<dbReference type="AlphaFoldDB" id="A0A286TWL2"/>
<evidence type="ECO:0000313" key="4">
    <source>
        <dbReference type="Proteomes" id="UP000218542"/>
    </source>
</evidence>
<name>A0A286TWL2_9BACT</name>
<protein>
    <submittedName>
        <fullName evidence="3">Outer membrane efflux protein</fullName>
    </submittedName>
</protein>
<evidence type="ECO:0000256" key="2">
    <source>
        <dbReference type="SAM" id="Phobius"/>
    </source>
</evidence>
<dbReference type="EMBL" id="BAOS01000010">
    <property type="protein sequence ID" value="GAX60268.1"/>
    <property type="molecule type" value="Genomic_DNA"/>
</dbReference>
<dbReference type="OrthoDB" id="257841at2"/>
<reference evidence="4" key="1">
    <citation type="journal article" date="2017" name="Environ. Microbiol. Rep.">
        <title>Genetic Diversity of Marine Anaerobic Ammonium-Oxidizing Bacteria as Revealed by Genomic and Proteomic Analyses of 'Candidatus Scalindua japonica'.</title>
        <authorList>
            <person name="Oshiki M."/>
            <person name="Mizuto K."/>
            <person name="Kimura Z."/>
            <person name="Kindaichi T."/>
            <person name="Satoh H."/>
            <person name="Okabe S."/>
        </authorList>
    </citation>
    <scope>NUCLEOTIDE SEQUENCE [LARGE SCALE GENOMIC DNA]</scope>
    <source>
        <strain evidence="4">husup-a2</strain>
    </source>
</reference>
<accession>A0A286TWL2</accession>
<comment type="caution">
    <text evidence="3">The sequence shown here is derived from an EMBL/GenBank/DDBJ whole genome shotgun (WGS) entry which is preliminary data.</text>
</comment>
<evidence type="ECO:0000313" key="3">
    <source>
        <dbReference type="EMBL" id="GAX60268.1"/>
    </source>
</evidence>
<organism evidence="3 4">
    <name type="scientific">Candidatus Scalindua japonica</name>
    <dbReference type="NCBI Taxonomy" id="1284222"/>
    <lineage>
        <taxon>Bacteria</taxon>
        <taxon>Pseudomonadati</taxon>
        <taxon>Planctomycetota</taxon>
        <taxon>Candidatus Brocadiia</taxon>
        <taxon>Candidatus Brocadiales</taxon>
        <taxon>Candidatus Scalinduaceae</taxon>
        <taxon>Candidatus Scalindua</taxon>
    </lineage>
</organism>
<keyword evidence="2" id="KW-1133">Transmembrane helix</keyword>
<dbReference type="Proteomes" id="UP000218542">
    <property type="component" value="Unassembled WGS sequence"/>
</dbReference>
<keyword evidence="4" id="KW-1185">Reference proteome</keyword>